<comment type="caution">
    <text evidence="1">The sequence shown here is derived from an EMBL/GenBank/DDBJ whole genome shotgun (WGS) entry which is preliminary data.</text>
</comment>
<gene>
    <name evidence="1" type="ORF">QFC19_008845</name>
</gene>
<name>A0ACC2UZM9_9TREE</name>
<evidence type="ECO:0000313" key="2">
    <source>
        <dbReference type="Proteomes" id="UP001241377"/>
    </source>
</evidence>
<proteinExistence type="predicted"/>
<keyword evidence="2" id="KW-1185">Reference proteome</keyword>
<protein>
    <submittedName>
        <fullName evidence="1">Uncharacterized protein</fullName>
    </submittedName>
</protein>
<dbReference type="Proteomes" id="UP001241377">
    <property type="component" value="Unassembled WGS sequence"/>
</dbReference>
<evidence type="ECO:0000313" key="1">
    <source>
        <dbReference type="EMBL" id="KAJ9092071.1"/>
    </source>
</evidence>
<accession>A0ACC2UZM9</accession>
<sequence>MEGLGHYDDPTAGWPDPEHTTLQQAVAALAAAAAAQDQHGLHHHHHAFGDLGSSSGGPDVSRAPGSVGQHVDQNTHDDTGHNITLAGAAAAAGGINIPLSTLDLANHPHLPPFPQHLGNSGFSIPGPHVHMPMHPPPGILDADQVAAEAKKREKKERKRREKEEAKRHKAEAELQAMANSNPSIPQPTQLQLIRPDEALAVSKPAAENNAGPSQIPAIPAAPKRARSEVTHNDPTDAIVRRAANGDDEGPITNVNEWLAGSWLKGPALRKVAKERGVNLSVHLRKGKFTSQEEKLVDDAITEYLSSRGLTRERHLTQMLFGDGGDPLLGDGEAGGNDGAGGTQGQKTRAKNKDRVDLVKAIAPSIPGRPLTSINAFIVRKYDPYVRKGPWTAQEDADLLAAYQQYGPSWDKISRIVERNETDCRVRYTNHLQIKQTRKRGLWSAEEEEMLQRTIADVCKAHKTTIKDTPNRPVPWAVVVKLMGGQRNALECREKWFDQVLPRLMAQEQTASTAASESAAHTANPAENPASDAPAGATAPTPVSRLPRAMEWTQADFLHLLKRIADVLGPDLSQVYQRDINFRTLHAMTPDLQKFSYKHCYKTFRAYAKRVDGFETLPLSELLPRLEALVTSKFRSGGPRSGSAILRRTRAPPVERSHKETKSQEMVEDDDSASEPESDSSPPADDAFSAEDNHMDPSLNDGAMTTEMHQQLPLDESLIDPALMDLDEPTMIDDMVSTANITLADAAAESAVAEAEAEVDIGEQPVEDALEGAEHVDEQAVMEQTEDTTGKKRKHREDGEKKAKKRSKKEKAKEQTEESSVPATPQGQPVEQPSASISNSTDSSNISVGASEDAETVIDQSVGEPNEAETQRLKEALKEAKRKRKEEKRARKEAKRQRATQSTQVMPADDANAAAGE</sequence>
<reference evidence="1" key="1">
    <citation type="submission" date="2023-04" db="EMBL/GenBank/DDBJ databases">
        <title>Draft Genome sequencing of Naganishia species isolated from polar environments using Oxford Nanopore Technology.</title>
        <authorList>
            <person name="Leo P."/>
            <person name="Venkateswaran K."/>
        </authorList>
    </citation>
    <scope>NUCLEOTIDE SEQUENCE</scope>
    <source>
        <strain evidence="1">MNA-CCFEE 5261</strain>
    </source>
</reference>
<organism evidence="1 2">
    <name type="scientific">Naganishia cerealis</name>
    <dbReference type="NCBI Taxonomy" id="610337"/>
    <lineage>
        <taxon>Eukaryota</taxon>
        <taxon>Fungi</taxon>
        <taxon>Dikarya</taxon>
        <taxon>Basidiomycota</taxon>
        <taxon>Agaricomycotina</taxon>
        <taxon>Tremellomycetes</taxon>
        <taxon>Filobasidiales</taxon>
        <taxon>Filobasidiaceae</taxon>
        <taxon>Naganishia</taxon>
    </lineage>
</organism>
<dbReference type="EMBL" id="JASBWR010000139">
    <property type="protein sequence ID" value="KAJ9092071.1"/>
    <property type="molecule type" value="Genomic_DNA"/>
</dbReference>